<comment type="caution">
    <text evidence="2">The sequence shown here is derived from an EMBL/GenBank/DDBJ whole genome shotgun (WGS) entry which is preliminary data.</text>
</comment>
<dbReference type="CDD" id="cd03801">
    <property type="entry name" value="GT4_PimA-like"/>
    <property type="match status" value="1"/>
</dbReference>
<gene>
    <name evidence="2" type="ORF">ACFOSB_16450</name>
</gene>
<dbReference type="RefSeq" id="WP_380103063.1">
    <property type="nucleotide sequence ID" value="NZ_JBHRZG010000024.1"/>
</dbReference>
<evidence type="ECO:0000259" key="1">
    <source>
        <dbReference type="Pfam" id="PF00535"/>
    </source>
</evidence>
<reference evidence="3" key="1">
    <citation type="journal article" date="2019" name="Int. J. Syst. Evol. Microbiol.">
        <title>The Global Catalogue of Microorganisms (GCM) 10K type strain sequencing project: providing services to taxonomists for standard genome sequencing and annotation.</title>
        <authorList>
            <consortium name="The Broad Institute Genomics Platform"/>
            <consortium name="The Broad Institute Genome Sequencing Center for Infectious Disease"/>
            <person name="Wu L."/>
            <person name="Ma J."/>
        </authorList>
    </citation>
    <scope>NUCLEOTIDE SEQUENCE [LARGE SCALE GENOMIC DNA]</scope>
    <source>
        <strain evidence="3">CCTCC AB 2017081</strain>
    </source>
</reference>
<dbReference type="Pfam" id="PF00535">
    <property type="entry name" value="Glycos_transf_2"/>
    <property type="match status" value="1"/>
</dbReference>
<dbReference type="InterPro" id="IPR001173">
    <property type="entry name" value="Glyco_trans_2-like"/>
</dbReference>
<dbReference type="Pfam" id="PF13692">
    <property type="entry name" value="Glyco_trans_1_4"/>
    <property type="match status" value="1"/>
</dbReference>
<dbReference type="EMBL" id="JBHRZG010000024">
    <property type="protein sequence ID" value="MFC3834446.1"/>
    <property type="molecule type" value="Genomic_DNA"/>
</dbReference>
<evidence type="ECO:0000313" key="3">
    <source>
        <dbReference type="Proteomes" id="UP001595803"/>
    </source>
</evidence>
<dbReference type="CDD" id="cd00761">
    <property type="entry name" value="Glyco_tranf_GTA_type"/>
    <property type="match status" value="1"/>
</dbReference>
<keyword evidence="3" id="KW-1185">Reference proteome</keyword>
<dbReference type="SUPFAM" id="SSF53448">
    <property type="entry name" value="Nucleotide-diphospho-sugar transferases"/>
    <property type="match status" value="1"/>
</dbReference>
<sequence>MTLPERTESAPSPRVSVVIPTRGRPELLVSRALRTALAQTLREIEVVVVVDGPDDATTEALSRVGDPRVRVLAQPVSVGGSEARNIGVRAARAEWIALLDDDDEWLPGKLEQQLAVAEAHGHRVIVACPWIERTPRGDSAQPPRLPDAGESVGDYVLARRSARERSAGLVSSLLFTSRDLLLDVPFHPGLPKHQDWDWLLRAAARSGVELAFTAELGAIWYYEEPRPSVSRSLDWRLSLAWAEGHRRRGTMSPRAFAGFLNSHVSTAAQLKGDRSAALPLLAAFARVRPRPFEWLRFALGWLVPLDARRTLRARAGTLLRSVRRPGGAVTGADAGRPRRITLFDPLDTGHHTGYATLLASGLVAQGWDVQVIGSPTLVSAVQAHVPQVHGDVLPLYAPGAAAYYQLPRREREAVNIRFFRAALTLARAHDAQVAHLLYLDSYTQSFLLALASMKPVLGGMRVRATLHWLYFLRAYKSPPGHPLAEAFHLGLLAALGRLGVRVAVHSRTLATQLSSRVPGLSVDTVPYFAEVPRVKAADRRPVRQARRAALGLADQDIAILAFGGTRHDKGSDIAIRALARLPEHYHLLVVGPARAFDADALVTLAQECGVAHRAHFRVEYVPDDEVEDYFLAADAVVLPYRRVFAGQSGPLLIAASLGVPVVASDVGVLTETVRAYDLGVLCPPEDDAALAHALAQVGTLSPRTETARFQHDHAPEQFTQATIDTYLAGR</sequence>
<dbReference type="PANTHER" id="PTHR43685">
    <property type="entry name" value="GLYCOSYLTRANSFERASE"/>
    <property type="match status" value="1"/>
</dbReference>
<dbReference type="InterPro" id="IPR050834">
    <property type="entry name" value="Glycosyltransf_2"/>
</dbReference>
<evidence type="ECO:0000313" key="2">
    <source>
        <dbReference type="EMBL" id="MFC3834446.1"/>
    </source>
</evidence>
<accession>A0ABV7ZDS2</accession>
<dbReference type="Proteomes" id="UP001595803">
    <property type="component" value="Unassembled WGS sequence"/>
</dbReference>
<proteinExistence type="predicted"/>
<dbReference type="SUPFAM" id="SSF53756">
    <property type="entry name" value="UDP-Glycosyltransferase/glycogen phosphorylase"/>
    <property type="match status" value="1"/>
</dbReference>
<protein>
    <submittedName>
        <fullName evidence="2">Glycosyltransferase</fullName>
    </submittedName>
</protein>
<dbReference type="InterPro" id="IPR029044">
    <property type="entry name" value="Nucleotide-diphossugar_trans"/>
</dbReference>
<dbReference type="Gene3D" id="3.90.550.10">
    <property type="entry name" value="Spore Coat Polysaccharide Biosynthesis Protein SpsA, Chain A"/>
    <property type="match status" value="1"/>
</dbReference>
<dbReference type="Gene3D" id="3.40.50.2000">
    <property type="entry name" value="Glycogen Phosphorylase B"/>
    <property type="match status" value="1"/>
</dbReference>
<dbReference type="PANTHER" id="PTHR43685:SF2">
    <property type="entry name" value="GLYCOSYLTRANSFERASE 2-LIKE DOMAIN-CONTAINING PROTEIN"/>
    <property type="match status" value="1"/>
</dbReference>
<organism evidence="2 3">
    <name type="scientific">Deinococcus rufus</name>
    <dbReference type="NCBI Taxonomy" id="2136097"/>
    <lineage>
        <taxon>Bacteria</taxon>
        <taxon>Thermotogati</taxon>
        <taxon>Deinococcota</taxon>
        <taxon>Deinococci</taxon>
        <taxon>Deinococcales</taxon>
        <taxon>Deinococcaceae</taxon>
        <taxon>Deinococcus</taxon>
    </lineage>
</organism>
<name>A0ABV7ZDS2_9DEIO</name>
<feature type="domain" description="Glycosyltransferase 2-like" evidence="1">
    <location>
        <begin position="16"/>
        <end position="137"/>
    </location>
</feature>